<dbReference type="EMBL" id="UFYN01000001">
    <property type="protein sequence ID" value="STD32991.1"/>
    <property type="molecule type" value="Genomic_DNA"/>
</dbReference>
<organism evidence="1 2">
    <name type="scientific">Escherichia coli</name>
    <dbReference type="NCBI Taxonomy" id="562"/>
    <lineage>
        <taxon>Bacteria</taxon>
        <taxon>Pseudomonadati</taxon>
        <taxon>Pseudomonadota</taxon>
        <taxon>Gammaproteobacteria</taxon>
        <taxon>Enterobacterales</taxon>
        <taxon>Enterobacteriaceae</taxon>
        <taxon>Escherichia</taxon>
    </lineage>
</organism>
<protein>
    <submittedName>
        <fullName evidence="1">Uncharacterized protein</fullName>
    </submittedName>
</protein>
<gene>
    <name evidence="1" type="ORF">NCTC11181_00001</name>
</gene>
<dbReference type="AlphaFoldDB" id="A0A376FK90"/>
<sequence>MQRAACRWIAAHIQQTVQQRCDGFSVCATGDATFSHRACAGRSGQRGQQGEYGTGSKIARHTGFFSLHDDGDLAVLHLAGREYLIHLVRVGLHPGFCRKGGLTGEGHPPAGKGGLLADNAFILCCFDNGFIIRRGGRDYLVLNPALMVV</sequence>
<name>A0A376FK90_ECOLX</name>
<dbReference type="Proteomes" id="UP000254219">
    <property type="component" value="Unassembled WGS sequence"/>
</dbReference>
<accession>A0A376FK90</accession>
<evidence type="ECO:0000313" key="2">
    <source>
        <dbReference type="Proteomes" id="UP000254219"/>
    </source>
</evidence>
<evidence type="ECO:0000313" key="1">
    <source>
        <dbReference type="EMBL" id="STD32991.1"/>
    </source>
</evidence>
<proteinExistence type="predicted"/>
<reference evidence="1 2" key="1">
    <citation type="submission" date="2018-06" db="EMBL/GenBank/DDBJ databases">
        <authorList>
            <consortium name="Pathogen Informatics"/>
            <person name="Doyle S."/>
        </authorList>
    </citation>
    <scope>NUCLEOTIDE SEQUENCE [LARGE SCALE GENOMIC DNA]</scope>
    <source>
        <strain evidence="1 2">NCTC11181</strain>
    </source>
</reference>